<dbReference type="Proteomes" id="UP001351900">
    <property type="component" value="Unassembled WGS sequence"/>
</dbReference>
<comment type="caution">
    <text evidence="2">The sequence shown here is derived from an EMBL/GenBank/DDBJ whole genome shotgun (WGS) entry which is preliminary data.</text>
</comment>
<evidence type="ECO:0000259" key="1">
    <source>
        <dbReference type="Pfam" id="PF01966"/>
    </source>
</evidence>
<dbReference type="CDD" id="cd00077">
    <property type="entry name" value="HDc"/>
    <property type="match status" value="1"/>
</dbReference>
<dbReference type="EMBL" id="JAZHOV010000008">
    <property type="protein sequence ID" value="MEF2256091.1"/>
    <property type="molecule type" value="Genomic_DNA"/>
</dbReference>
<sequence length="236" mass="26142">MTRTSRSPVNLLGRDVSAHIPALEATKGMIQMRERDDAVWNAALPFLRTRDNDAHTLVSYGIARALCEMIPDADPDVVLPAIILHDTGWSTVDEVVAFNAIAPDRDGSLHHIVIQHEKEGARIAREVLEPLGHSPEVIDEVVAIIDGHDTRLTAISLNDSVVKDADKVWRVSPHGIDVAVPRFGLTREESAILNASRAVDDLFNPEAKAMSRAFLSWECMTESPQWTQTTPREFDE</sequence>
<dbReference type="InterPro" id="IPR006674">
    <property type="entry name" value="HD_domain"/>
</dbReference>
<protein>
    <submittedName>
        <fullName evidence="2">HD domain-containing protein</fullName>
    </submittedName>
</protein>
<dbReference type="SUPFAM" id="SSF109604">
    <property type="entry name" value="HD-domain/PDEase-like"/>
    <property type="match status" value="1"/>
</dbReference>
<keyword evidence="3" id="KW-1185">Reference proteome</keyword>
<reference evidence="2 3" key="1">
    <citation type="submission" date="2024-01" db="EMBL/GenBank/DDBJ databases">
        <title>the genome sequence of strain Microbacterium schleiferi NBRC 15075.</title>
        <authorList>
            <person name="Ding Y."/>
            <person name="Zhang G."/>
        </authorList>
    </citation>
    <scope>NUCLEOTIDE SEQUENCE [LARGE SCALE GENOMIC DNA]</scope>
    <source>
        <strain evidence="2 3">NBRC 15075</strain>
    </source>
</reference>
<name>A0ABU7VAN5_9MICO</name>
<dbReference type="RefSeq" id="WP_292710931.1">
    <property type="nucleotide sequence ID" value="NZ_BAAAUO010000001.1"/>
</dbReference>
<organism evidence="2 3">
    <name type="scientific">Microbacterium schleiferi</name>
    <dbReference type="NCBI Taxonomy" id="69362"/>
    <lineage>
        <taxon>Bacteria</taxon>
        <taxon>Bacillati</taxon>
        <taxon>Actinomycetota</taxon>
        <taxon>Actinomycetes</taxon>
        <taxon>Micrococcales</taxon>
        <taxon>Microbacteriaceae</taxon>
        <taxon>Microbacterium</taxon>
    </lineage>
</organism>
<gene>
    <name evidence="2" type="ORF">V2V91_13255</name>
</gene>
<feature type="domain" description="HD" evidence="1">
    <location>
        <begin position="54"/>
        <end position="168"/>
    </location>
</feature>
<evidence type="ECO:0000313" key="2">
    <source>
        <dbReference type="EMBL" id="MEF2256091.1"/>
    </source>
</evidence>
<accession>A0ABU7VAN5</accession>
<evidence type="ECO:0000313" key="3">
    <source>
        <dbReference type="Proteomes" id="UP001351900"/>
    </source>
</evidence>
<dbReference type="Pfam" id="PF01966">
    <property type="entry name" value="HD"/>
    <property type="match status" value="1"/>
</dbReference>
<proteinExistence type="predicted"/>
<dbReference type="InterPro" id="IPR003607">
    <property type="entry name" value="HD/PDEase_dom"/>
</dbReference>
<dbReference type="Gene3D" id="1.10.3210.10">
    <property type="entry name" value="Hypothetical protein af1432"/>
    <property type="match status" value="1"/>
</dbReference>